<organism evidence="2 3">
    <name type="scientific">Rhodanobacter panaciterrae</name>
    <dbReference type="NCBI Taxonomy" id="490572"/>
    <lineage>
        <taxon>Bacteria</taxon>
        <taxon>Pseudomonadati</taxon>
        <taxon>Pseudomonadota</taxon>
        <taxon>Gammaproteobacteria</taxon>
        <taxon>Lysobacterales</taxon>
        <taxon>Rhodanobacteraceae</taxon>
        <taxon>Rhodanobacter</taxon>
    </lineage>
</organism>
<keyword evidence="3" id="KW-1185">Reference proteome</keyword>
<comment type="caution">
    <text evidence="2">The sequence shown here is derived from an EMBL/GenBank/DDBJ whole genome shotgun (WGS) entry which is preliminary data.</text>
</comment>
<gene>
    <name evidence="2" type="ORF">GCM10008098_29280</name>
</gene>
<dbReference type="EMBL" id="BMXT01000004">
    <property type="protein sequence ID" value="GGY34066.1"/>
    <property type="molecule type" value="Genomic_DNA"/>
</dbReference>
<protein>
    <recommendedName>
        <fullName evidence="1">Glyoxalase-like domain-containing protein</fullName>
    </recommendedName>
</protein>
<dbReference type="SUPFAM" id="SSF54593">
    <property type="entry name" value="Glyoxalase/Bleomycin resistance protein/Dihydroxybiphenyl dioxygenase"/>
    <property type="match status" value="1"/>
</dbReference>
<dbReference type="Gene3D" id="3.10.180.10">
    <property type="entry name" value="2,3-Dihydroxybiphenyl 1,2-Dioxygenase, domain 1"/>
    <property type="match status" value="1"/>
</dbReference>
<name>A0ABQ3A4H5_9GAMM</name>
<reference evidence="3" key="1">
    <citation type="journal article" date="2019" name="Int. J. Syst. Evol. Microbiol.">
        <title>The Global Catalogue of Microorganisms (GCM) 10K type strain sequencing project: providing services to taxonomists for standard genome sequencing and annotation.</title>
        <authorList>
            <consortium name="The Broad Institute Genomics Platform"/>
            <consortium name="The Broad Institute Genome Sequencing Center for Infectious Disease"/>
            <person name="Wu L."/>
            <person name="Ma J."/>
        </authorList>
    </citation>
    <scope>NUCLEOTIDE SEQUENCE [LARGE SCALE GENOMIC DNA]</scope>
    <source>
        <strain evidence="3">KCTC 22232</strain>
    </source>
</reference>
<proteinExistence type="predicted"/>
<accession>A0ABQ3A4H5</accession>
<dbReference type="InterPro" id="IPR029068">
    <property type="entry name" value="Glyas_Bleomycin-R_OHBP_Dase"/>
</dbReference>
<sequence length="112" mass="12487">MKKAFQSSRDVIIRTDAWADATRFYESVLGLPVSHRSEELMGFETGAFCLYVEKGDEHGPVFEFLVPDVEAAKRRLVDAGCTIVEENASVPRCYIRDPYGVVFNIGRAPAAE</sequence>
<evidence type="ECO:0000313" key="3">
    <source>
        <dbReference type="Proteomes" id="UP000621898"/>
    </source>
</evidence>
<evidence type="ECO:0000313" key="2">
    <source>
        <dbReference type="EMBL" id="GGY34066.1"/>
    </source>
</evidence>
<feature type="domain" description="Glyoxalase-like" evidence="1">
    <location>
        <begin position="11"/>
        <end position="105"/>
    </location>
</feature>
<dbReference type="InterPro" id="IPR041581">
    <property type="entry name" value="Glyoxalase_6"/>
</dbReference>
<dbReference type="Pfam" id="PF18029">
    <property type="entry name" value="Glyoxalase_6"/>
    <property type="match status" value="1"/>
</dbReference>
<dbReference type="Proteomes" id="UP000621898">
    <property type="component" value="Unassembled WGS sequence"/>
</dbReference>
<evidence type="ECO:0000259" key="1">
    <source>
        <dbReference type="Pfam" id="PF18029"/>
    </source>
</evidence>